<reference evidence="1 2" key="1">
    <citation type="journal article" date="2012" name="Int. J. Syst. Evol. Microbiol.">
        <title>Characterization of Tetragenococcus strains from sugar thick juice reveals a novel species, Tetragenococcus osmophilus sp. nov., and divides Tetragenococcus halophilus into two subspecies, T. halophilus subsp. halophilus subsp. nov. and T. halophilus subsp. flandriensis subsp. nov.</title>
        <authorList>
            <person name="Juste A."/>
            <person name="Van Trappen S."/>
            <person name="Verreth C."/>
            <person name="Cleenwerck I."/>
            <person name="De Vos P."/>
            <person name="Lievens B."/>
            <person name="Willems K.A."/>
        </authorList>
    </citation>
    <scope>NUCLEOTIDE SEQUENCE [LARGE SCALE GENOMIC DNA]</scope>
    <source>
        <strain evidence="1 2">LMG 26042</strain>
    </source>
</reference>
<evidence type="ECO:0000313" key="2">
    <source>
        <dbReference type="Proteomes" id="UP000280475"/>
    </source>
</evidence>
<dbReference type="Proteomes" id="UP000280475">
    <property type="component" value="Chromosome"/>
</dbReference>
<sequence length="41" mass="4599">MPKGRVGKVKDITNTVSFLLSDQAEYITRQAINVYIGDIML</sequence>
<protein>
    <submittedName>
        <fullName evidence="1">3-oxoacyl-ACP reductase</fullName>
    </submittedName>
</protein>
<accession>A0A3G5FM30</accession>
<gene>
    <name evidence="1" type="ORF">C7H83_04035</name>
</gene>
<evidence type="ECO:0000313" key="1">
    <source>
        <dbReference type="EMBL" id="AYW51393.1"/>
    </source>
</evidence>
<proteinExistence type="predicted"/>
<dbReference type="EMBL" id="CP027768">
    <property type="protein sequence ID" value="AYW51393.1"/>
    <property type="molecule type" value="Genomic_DNA"/>
</dbReference>
<organism evidence="1 2">
    <name type="scientific">Tetragenococcus halophilus</name>
    <name type="common">Pediococcus halophilus</name>
    <dbReference type="NCBI Taxonomy" id="51669"/>
    <lineage>
        <taxon>Bacteria</taxon>
        <taxon>Bacillati</taxon>
        <taxon>Bacillota</taxon>
        <taxon>Bacilli</taxon>
        <taxon>Lactobacillales</taxon>
        <taxon>Enterococcaceae</taxon>
        <taxon>Tetragenococcus</taxon>
    </lineage>
</organism>
<dbReference type="AlphaFoldDB" id="A0A3G5FM30"/>
<dbReference type="SUPFAM" id="SSF51735">
    <property type="entry name" value="NAD(P)-binding Rossmann-fold domains"/>
    <property type="match status" value="1"/>
</dbReference>
<dbReference type="InterPro" id="IPR036291">
    <property type="entry name" value="NAD(P)-bd_dom_sf"/>
</dbReference>
<name>A0A3G5FM30_TETHA</name>
<dbReference type="Gene3D" id="3.40.50.720">
    <property type="entry name" value="NAD(P)-binding Rossmann-like Domain"/>
    <property type="match status" value="1"/>
</dbReference>